<evidence type="ECO:0000259" key="4">
    <source>
        <dbReference type="Pfam" id="PF08698"/>
    </source>
</evidence>
<feature type="domain" description="Fcf2 pre-rRNA processing C-terminal" evidence="4">
    <location>
        <begin position="139"/>
        <end position="238"/>
    </location>
</feature>
<feature type="compositionally biased region" description="Polar residues" evidence="3">
    <location>
        <begin position="111"/>
        <end position="130"/>
    </location>
</feature>
<feature type="region of interest" description="Disordered" evidence="3">
    <location>
        <begin position="87"/>
        <end position="134"/>
    </location>
</feature>
<gene>
    <name evidence="5" type="ORF">IE077_003463</name>
</gene>
<evidence type="ECO:0000256" key="1">
    <source>
        <dbReference type="ARBA" id="ARBA00004604"/>
    </source>
</evidence>
<dbReference type="Pfam" id="PF08698">
    <property type="entry name" value="Fcf2"/>
    <property type="match status" value="1"/>
</dbReference>
<comment type="caution">
    <text evidence="5">The sequence shown here is derived from an EMBL/GenBank/DDBJ whole genome shotgun (WGS) entry which is preliminary data.</text>
</comment>
<comment type="subcellular location">
    <subcellularLocation>
        <location evidence="1">Nucleus</location>
        <location evidence="1">Nucleolus</location>
    </subcellularLocation>
</comment>
<name>A0ABQ7JEY1_9APIC</name>
<dbReference type="PANTHER" id="PTHR21686:SF12">
    <property type="entry name" value="DEOXYNUCLEOTIDYLTRANSFERASE TERMINAL-INTERACTING PROTEIN 2"/>
    <property type="match status" value="1"/>
</dbReference>
<dbReference type="Proteomes" id="UP000823046">
    <property type="component" value="Unassembled WGS sequence"/>
</dbReference>
<reference evidence="5 6" key="1">
    <citation type="journal article" date="2020" name="bioRxiv">
        <title>Metabolic contributions of an alphaproteobacterial endosymbiont in the apicomplexan Cardiosporidium cionae.</title>
        <authorList>
            <person name="Hunter E.S."/>
            <person name="Paight C.J."/>
            <person name="Lane C.E."/>
        </authorList>
    </citation>
    <scope>NUCLEOTIDE SEQUENCE [LARGE SCALE GENOMIC DNA]</scope>
    <source>
        <strain evidence="5">ESH_2018</strain>
    </source>
</reference>
<dbReference type="InterPro" id="IPR014810">
    <property type="entry name" value="Fcf2_C"/>
</dbReference>
<evidence type="ECO:0000256" key="2">
    <source>
        <dbReference type="ARBA" id="ARBA00023242"/>
    </source>
</evidence>
<dbReference type="EMBL" id="JADAQX010000042">
    <property type="protein sequence ID" value="KAF8822561.1"/>
    <property type="molecule type" value="Genomic_DNA"/>
</dbReference>
<organism evidence="5 6">
    <name type="scientific">Cardiosporidium cionae</name>
    <dbReference type="NCBI Taxonomy" id="476202"/>
    <lineage>
        <taxon>Eukaryota</taxon>
        <taxon>Sar</taxon>
        <taxon>Alveolata</taxon>
        <taxon>Apicomplexa</taxon>
        <taxon>Aconoidasida</taxon>
        <taxon>Nephromycida</taxon>
        <taxon>Cardiosporidium</taxon>
    </lineage>
</organism>
<protein>
    <submittedName>
        <fullName evidence="5">Fcf2 pre-rRna processing protein</fullName>
    </submittedName>
</protein>
<accession>A0ABQ7JEY1</accession>
<keyword evidence="2" id="KW-0539">Nucleus</keyword>
<dbReference type="InterPro" id="IPR039883">
    <property type="entry name" value="Fcf2/DNTTIP2"/>
</dbReference>
<sequence>MVKTPKKNSTKQKQGIETPLEGAAAFFSHLRPDGLKSQLYLSSNEVSHFDTAALPGVSNLMALKRTGTIEHKKKKISSYSALHESCQSNSSSMQSAGDIFRQMNPPPASSIGKNSMISPSSLAQMSQEKSSNNKDLTHSLEKWYNLPHQKHTPEVLRDLRALKLRGFSLPGKFYKRNDLKTLPTHFHFARAVEGHLQPVGEGKESQAVGTTNYRRKHGQSLLQEFLKDENVKRFTGKRYREIQQLKSAGGVRWYKQHRGKRRKK</sequence>
<evidence type="ECO:0000313" key="5">
    <source>
        <dbReference type="EMBL" id="KAF8822561.1"/>
    </source>
</evidence>
<proteinExistence type="predicted"/>
<evidence type="ECO:0000313" key="6">
    <source>
        <dbReference type="Proteomes" id="UP000823046"/>
    </source>
</evidence>
<keyword evidence="6" id="KW-1185">Reference proteome</keyword>
<dbReference type="PANTHER" id="PTHR21686">
    <property type="entry name" value="DEOXYNUCLEOTIDYLTRANSFERASE TERMINAL-INTERACTING PROTEIN 2"/>
    <property type="match status" value="1"/>
</dbReference>
<evidence type="ECO:0000256" key="3">
    <source>
        <dbReference type="SAM" id="MobiDB-lite"/>
    </source>
</evidence>